<dbReference type="EMBL" id="MFGJ01000008">
    <property type="protein sequence ID" value="OGF31028.1"/>
    <property type="molecule type" value="Genomic_DNA"/>
</dbReference>
<keyword evidence="7 13" id="KW-0547">Nucleotide-binding</keyword>
<dbReference type="InterPro" id="IPR006195">
    <property type="entry name" value="aa-tRNA-synth_II"/>
</dbReference>
<keyword evidence="11 13" id="KW-0030">Aminoacyl-tRNA synthetase</keyword>
<dbReference type="InterPro" id="IPR010978">
    <property type="entry name" value="tRNA-bd_arm"/>
</dbReference>
<comment type="caution">
    <text evidence="15">The sequence shown here is derived from an EMBL/GenBank/DDBJ whole genome shotgun (WGS) entry which is preliminary data.</text>
</comment>
<dbReference type="GO" id="GO:0000049">
    <property type="term" value="F:tRNA binding"/>
    <property type="evidence" value="ECO:0007669"/>
    <property type="project" value="InterPro"/>
</dbReference>
<dbReference type="GO" id="GO:0005737">
    <property type="term" value="C:cytoplasm"/>
    <property type="evidence" value="ECO:0007669"/>
    <property type="project" value="UniProtKB-SubCell"/>
</dbReference>
<keyword evidence="5 13" id="KW-0436">Ligase</keyword>
<dbReference type="InterPro" id="IPR004529">
    <property type="entry name" value="Phe-tRNA-synth_IIc_asu"/>
</dbReference>
<dbReference type="SUPFAM" id="SSF55681">
    <property type="entry name" value="Class II aaRS and biotin synthetases"/>
    <property type="match status" value="1"/>
</dbReference>
<evidence type="ECO:0000313" key="16">
    <source>
        <dbReference type="Proteomes" id="UP000179001"/>
    </source>
</evidence>
<keyword evidence="9 13" id="KW-0460">Magnesium</keyword>
<dbReference type="Pfam" id="PF02912">
    <property type="entry name" value="Phe_tRNA-synt_N"/>
    <property type="match status" value="1"/>
</dbReference>
<evidence type="ECO:0000313" key="15">
    <source>
        <dbReference type="EMBL" id="OGF31028.1"/>
    </source>
</evidence>
<reference evidence="15 16" key="1">
    <citation type="journal article" date="2016" name="Nat. Commun.">
        <title>Thousands of microbial genomes shed light on interconnected biogeochemical processes in an aquifer system.</title>
        <authorList>
            <person name="Anantharaman K."/>
            <person name="Brown C.T."/>
            <person name="Hug L.A."/>
            <person name="Sharon I."/>
            <person name="Castelle C.J."/>
            <person name="Probst A.J."/>
            <person name="Thomas B.C."/>
            <person name="Singh A."/>
            <person name="Wilkins M.J."/>
            <person name="Karaoz U."/>
            <person name="Brodie E.L."/>
            <person name="Williams K.H."/>
            <person name="Hubbard S.S."/>
            <person name="Banfield J.F."/>
        </authorList>
    </citation>
    <scope>NUCLEOTIDE SEQUENCE [LARGE SCALE GENOMIC DNA]</scope>
</reference>
<feature type="binding site" evidence="13">
    <location>
        <position position="263"/>
    </location>
    <ligand>
        <name>Mg(2+)</name>
        <dbReference type="ChEBI" id="CHEBI:18420"/>
        <note>shared with beta subunit</note>
    </ligand>
</feature>
<dbReference type="GO" id="GO:0004826">
    <property type="term" value="F:phenylalanine-tRNA ligase activity"/>
    <property type="evidence" value="ECO:0007669"/>
    <property type="project" value="UniProtKB-UniRule"/>
</dbReference>
<dbReference type="PANTHER" id="PTHR11538">
    <property type="entry name" value="PHENYLALANYL-TRNA SYNTHETASE"/>
    <property type="match status" value="1"/>
</dbReference>
<dbReference type="Gene3D" id="3.30.930.10">
    <property type="entry name" value="Bira Bifunctional Protein, Domain 2"/>
    <property type="match status" value="1"/>
</dbReference>
<evidence type="ECO:0000256" key="6">
    <source>
        <dbReference type="ARBA" id="ARBA00022723"/>
    </source>
</evidence>
<dbReference type="HAMAP" id="MF_00281">
    <property type="entry name" value="Phe_tRNA_synth_alpha1"/>
    <property type="match status" value="1"/>
</dbReference>
<evidence type="ECO:0000259" key="14">
    <source>
        <dbReference type="PROSITE" id="PS50862"/>
    </source>
</evidence>
<comment type="catalytic activity">
    <reaction evidence="12 13">
        <text>tRNA(Phe) + L-phenylalanine + ATP = L-phenylalanyl-tRNA(Phe) + AMP + diphosphate + H(+)</text>
        <dbReference type="Rhea" id="RHEA:19413"/>
        <dbReference type="Rhea" id="RHEA-COMP:9668"/>
        <dbReference type="Rhea" id="RHEA-COMP:9699"/>
        <dbReference type="ChEBI" id="CHEBI:15378"/>
        <dbReference type="ChEBI" id="CHEBI:30616"/>
        <dbReference type="ChEBI" id="CHEBI:33019"/>
        <dbReference type="ChEBI" id="CHEBI:58095"/>
        <dbReference type="ChEBI" id="CHEBI:78442"/>
        <dbReference type="ChEBI" id="CHEBI:78531"/>
        <dbReference type="ChEBI" id="CHEBI:456215"/>
        <dbReference type="EC" id="6.1.1.20"/>
    </reaction>
</comment>
<dbReference type="GO" id="GO:0006432">
    <property type="term" value="P:phenylalanyl-tRNA aminoacylation"/>
    <property type="evidence" value="ECO:0007669"/>
    <property type="project" value="UniProtKB-UniRule"/>
</dbReference>
<dbReference type="FunFam" id="3.30.930.10:FF:000089">
    <property type="entry name" value="Phenylalanine--tRNA ligase alpha subunit"/>
    <property type="match status" value="1"/>
</dbReference>
<dbReference type="AlphaFoldDB" id="A0A1F5SWB6"/>
<evidence type="ECO:0000256" key="12">
    <source>
        <dbReference type="ARBA" id="ARBA00049255"/>
    </source>
</evidence>
<evidence type="ECO:0000256" key="10">
    <source>
        <dbReference type="ARBA" id="ARBA00022917"/>
    </source>
</evidence>
<dbReference type="GO" id="GO:0005524">
    <property type="term" value="F:ATP binding"/>
    <property type="evidence" value="ECO:0007669"/>
    <property type="project" value="UniProtKB-UniRule"/>
</dbReference>
<dbReference type="GO" id="GO:0000287">
    <property type="term" value="F:magnesium ion binding"/>
    <property type="evidence" value="ECO:0007669"/>
    <property type="project" value="UniProtKB-UniRule"/>
</dbReference>
<name>A0A1F5SWB6_9BACT</name>
<evidence type="ECO:0000256" key="7">
    <source>
        <dbReference type="ARBA" id="ARBA00022741"/>
    </source>
</evidence>
<comment type="subunit">
    <text evidence="3 13">Tetramer of two alpha and two beta subunits.</text>
</comment>
<evidence type="ECO:0000256" key="4">
    <source>
        <dbReference type="ARBA" id="ARBA00022490"/>
    </source>
</evidence>
<evidence type="ECO:0000256" key="2">
    <source>
        <dbReference type="ARBA" id="ARBA00010207"/>
    </source>
</evidence>
<evidence type="ECO:0000256" key="9">
    <source>
        <dbReference type="ARBA" id="ARBA00022842"/>
    </source>
</evidence>
<dbReference type="PANTHER" id="PTHR11538:SF41">
    <property type="entry name" value="PHENYLALANINE--TRNA LIGASE, MITOCHONDRIAL"/>
    <property type="match status" value="1"/>
</dbReference>
<dbReference type="SUPFAM" id="SSF46589">
    <property type="entry name" value="tRNA-binding arm"/>
    <property type="match status" value="1"/>
</dbReference>
<dbReference type="Pfam" id="PF01409">
    <property type="entry name" value="tRNA-synt_2d"/>
    <property type="match status" value="1"/>
</dbReference>
<organism evidence="15 16">
    <name type="scientific">Candidatus Falkowbacteria bacterium RIFOXYC2_FULL_36_12</name>
    <dbReference type="NCBI Taxonomy" id="1798002"/>
    <lineage>
        <taxon>Bacteria</taxon>
        <taxon>Candidatus Falkowiibacteriota</taxon>
    </lineage>
</organism>
<dbReference type="PROSITE" id="PS50862">
    <property type="entry name" value="AA_TRNA_LIGASE_II"/>
    <property type="match status" value="1"/>
</dbReference>
<comment type="similarity">
    <text evidence="2 13">Belongs to the class-II aminoacyl-tRNA synthetase family. Phe-tRNA synthetase alpha subunit type 1 subfamily.</text>
</comment>
<dbReference type="Proteomes" id="UP000179001">
    <property type="component" value="Unassembled WGS sequence"/>
</dbReference>
<feature type="domain" description="Aminoacyl-transfer RNA synthetases class-II family profile" evidence="14">
    <location>
        <begin position="117"/>
        <end position="347"/>
    </location>
</feature>
<keyword evidence="6 13" id="KW-0479">Metal-binding</keyword>
<dbReference type="InterPro" id="IPR022911">
    <property type="entry name" value="Phe_tRNA_ligase_alpha1_bac"/>
</dbReference>
<keyword evidence="10 13" id="KW-0648">Protein biosynthesis</keyword>
<accession>A0A1F5SWB6</accession>
<evidence type="ECO:0000256" key="3">
    <source>
        <dbReference type="ARBA" id="ARBA00011209"/>
    </source>
</evidence>
<protein>
    <recommendedName>
        <fullName evidence="13">Phenylalanine--tRNA ligase alpha subunit</fullName>
        <ecNumber evidence="13">6.1.1.20</ecNumber>
    </recommendedName>
    <alternativeName>
        <fullName evidence="13">Phenylalanyl-tRNA synthetase alpha subunit</fullName>
        <shortName evidence="13">PheRS</shortName>
    </alternativeName>
</protein>
<keyword evidence="8 13" id="KW-0067">ATP-binding</keyword>
<evidence type="ECO:0000256" key="5">
    <source>
        <dbReference type="ARBA" id="ARBA00022598"/>
    </source>
</evidence>
<dbReference type="CDD" id="cd00496">
    <property type="entry name" value="PheRS_alpha_core"/>
    <property type="match status" value="1"/>
</dbReference>
<keyword evidence="4 13" id="KW-0963">Cytoplasm</keyword>
<dbReference type="EC" id="6.1.1.20" evidence="13"/>
<evidence type="ECO:0000256" key="13">
    <source>
        <dbReference type="HAMAP-Rule" id="MF_00281"/>
    </source>
</evidence>
<dbReference type="InterPro" id="IPR002319">
    <property type="entry name" value="Phenylalanyl-tRNA_Synthase"/>
</dbReference>
<gene>
    <name evidence="13" type="primary">pheS</name>
    <name evidence="15" type="ORF">A2478_00290</name>
</gene>
<sequence length="348" mass="39592">MYMREKLEKLRASAVVEIQKIKDLKKLDDLELNYFGRKEGKLNLMLKGLKELGQEEKKVIGSVANELKSEIQILIDNKRADLRSIEINEKLSTEWLDVTLPTGFEEKRGHLHPNTIIERELEQIFKSLGFMVADGPELESDYYNFEALNIPPDHPARDMQDTFYIDNKAGKEKLVMRTHTSNVQVRAMQKYGVPIRLIVPGRVFRYEATDASHDIAFRQLEGLMVGENISIANLIAVMKVALKGIFQKEVRVRLRPGYFPFVEPGFEMDMGCLICNGVGCSVCKQVGWLEILGCGLIHPNVLKAGGVDPKKYSGFAFGVGLTRLVMMRYGIEDIRYLNSGDLRFLKQF</sequence>
<proteinExistence type="inferred from homology"/>
<evidence type="ECO:0000256" key="11">
    <source>
        <dbReference type="ARBA" id="ARBA00023146"/>
    </source>
</evidence>
<dbReference type="InterPro" id="IPR045864">
    <property type="entry name" value="aa-tRNA-synth_II/BPL/LPL"/>
</dbReference>
<evidence type="ECO:0000256" key="1">
    <source>
        <dbReference type="ARBA" id="ARBA00004496"/>
    </source>
</evidence>
<evidence type="ECO:0000256" key="8">
    <source>
        <dbReference type="ARBA" id="ARBA00022840"/>
    </source>
</evidence>
<dbReference type="STRING" id="1798002.A2478_00290"/>
<comment type="cofactor">
    <cofactor evidence="13">
        <name>Mg(2+)</name>
        <dbReference type="ChEBI" id="CHEBI:18420"/>
    </cofactor>
    <text evidence="13">Binds 2 magnesium ions per tetramer.</text>
</comment>
<dbReference type="NCBIfam" id="TIGR00468">
    <property type="entry name" value="pheS"/>
    <property type="match status" value="1"/>
</dbReference>
<comment type="subcellular location">
    <subcellularLocation>
        <location evidence="1 13">Cytoplasm</location>
    </subcellularLocation>
</comment>
<dbReference type="InterPro" id="IPR004188">
    <property type="entry name" value="Phe-tRNA_ligase_II_N"/>
</dbReference>